<organism evidence="1">
    <name type="scientific">Klebsiella pneumoniae</name>
    <dbReference type="NCBI Taxonomy" id="573"/>
    <lineage>
        <taxon>Bacteria</taxon>
        <taxon>Pseudomonadati</taxon>
        <taxon>Pseudomonadota</taxon>
        <taxon>Gammaproteobacteria</taxon>
        <taxon>Enterobacterales</taxon>
        <taxon>Enterobacteriaceae</taxon>
        <taxon>Klebsiella/Raoultella group</taxon>
        <taxon>Klebsiella</taxon>
        <taxon>Klebsiella pneumoniae complex</taxon>
    </lineage>
</organism>
<geneLocation type="plasmid" evidence="1">
    <name>p17-15-vir-like</name>
</geneLocation>
<sequence length="97" mass="11254">MTYFYFSRSHVLIRNITMNNSFECSKRTDITEQPQSHDLLIANGNETANLLRHRQITRSTPTILPLSRNAKATGKKLTQSYQSRSLPFVPLVTLMRW</sequence>
<evidence type="ECO:0000313" key="1">
    <source>
        <dbReference type="EMBL" id="QTX13778.1"/>
    </source>
</evidence>
<keyword evidence="1" id="KW-0614">Plasmid</keyword>
<dbReference type="AlphaFoldDB" id="A0A8B0SUR6"/>
<accession>A0A8B0SUR6</accession>
<reference evidence="1" key="1">
    <citation type="submission" date="2020-01" db="EMBL/GenBank/DDBJ databases">
        <authorList>
            <person name="Qin S."/>
        </authorList>
    </citation>
    <scope>NUCLEOTIDE SEQUENCE</scope>
    <source>
        <strain evidence="1">CVir17-16-YZ6g</strain>
        <plasmid evidence="1">p17-15-vir-like</plasmid>
    </source>
</reference>
<protein>
    <submittedName>
        <fullName evidence="1">Uncharacterized protein</fullName>
    </submittedName>
</protein>
<dbReference type="EMBL" id="MN956836">
    <property type="protein sequence ID" value="QTX13778.1"/>
    <property type="molecule type" value="Genomic_DNA"/>
</dbReference>
<name>A0A8B0SUR6_KLEPN</name>
<proteinExistence type="predicted"/>